<accession>A0ABS9Y870</accession>
<dbReference type="PROSITE" id="PS51257">
    <property type="entry name" value="PROKAR_LIPOPROTEIN"/>
    <property type="match status" value="1"/>
</dbReference>
<name>A0ABS9Y870_9ACTN</name>
<dbReference type="RefSeq" id="WP_242766682.1">
    <property type="nucleotide sequence ID" value="NZ_JALDAY010000006.1"/>
</dbReference>
<keyword evidence="3" id="KW-1185">Reference proteome</keyword>
<comment type="caution">
    <text evidence="2">The sequence shown here is derived from an EMBL/GenBank/DDBJ whole genome shotgun (WGS) entry which is preliminary data.</text>
</comment>
<evidence type="ECO:0000313" key="2">
    <source>
        <dbReference type="EMBL" id="MCI3273426.1"/>
    </source>
</evidence>
<protein>
    <recommendedName>
        <fullName evidence="4">Lipoprotein</fullName>
    </recommendedName>
</protein>
<dbReference type="Proteomes" id="UP001165269">
    <property type="component" value="Unassembled WGS sequence"/>
</dbReference>
<gene>
    <name evidence="2" type="ORF">MQP27_20195</name>
</gene>
<sequence>MRSARRTVPPVLLCCLLLAGCSSFLLGTSSSSDSSSPMPGAPGTSAQAGSGKVIAVGAGPQKHYTVQQQPAAGSCHYRYEQGEPLEDPACTPGAISPAVTQANLTSTICRTGGYTSGVRPSAYVTGKEKKLNAASYGFTGSMSDAEYDHLISLQLGGDPNDPRNLWVEPADPGHRKGTGVNNRKDPVETKLHTAVCKGQVTLAAAGQQAIVTDWTTALSRLGLR</sequence>
<organism evidence="2 3">
    <name type="scientific">Streptomyces cylindrosporus</name>
    <dbReference type="NCBI Taxonomy" id="2927583"/>
    <lineage>
        <taxon>Bacteria</taxon>
        <taxon>Bacillati</taxon>
        <taxon>Actinomycetota</taxon>
        <taxon>Actinomycetes</taxon>
        <taxon>Kitasatosporales</taxon>
        <taxon>Streptomycetaceae</taxon>
        <taxon>Streptomyces</taxon>
    </lineage>
</organism>
<proteinExistence type="predicted"/>
<feature type="signal peptide" evidence="1">
    <location>
        <begin position="1"/>
        <end position="27"/>
    </location>
</feature>
<reference evidence="2" key="1">
    <citation type="submission" date="2022-03" db="EMBL/GenBank/DDBJ databases">
        <title>Streptomyces 7R015 and 7R016 isolated from Barleria lupulina in Thailand.</title>
        <authorList>
            <person name="Kanchanasin P."/>
            <person name="Phongsopitanun W."/>
            <person name="Tanasupawat S."/>
        </authorList>
    </citation>
    <scope>NUCLEOTIDE SEQUENCE</scope>
    <source>
        <strain evidence="2">7R015</strain>
    </source>
</reference>
<evidence type="ECO:0000313" key="3">
    <source>
        <dbReference type="Proteomes" id="UP001165269"/>
    </source>
</evidence>
<dbReference type="EMBL" id="JALDAY010000006">
    <property type="protein sequence ID" value="MCI3273426.1"/>
    <property type="molecule type" value="Genomic_DNA"/>
</dbReference>
<keyword evidence="1" id="KW-0732">Signal</keyword>
<evidence type="ECO:0008006" key="4">
    <source>
        <dbReference type="Google" id="ProtNLM"/>
    </source>
</evidence>
<feature type="chain" id="PRO_5045130283" description="Lipoprotein" evidence="1">
    <location>
        <begin position="28"/>
        <end position="224"/>
    </location>
</feature>
<evidence type="ECO:0000256" key="1">
    <source>
        <dbReference type="SAM" id="SignalP"/>
    </source>
</evidence>